<dbReference type="Pfam" id="PF03168">
    <property type="entry name" value="LEA_2"/>
    <property type="match status" value="1"/>
</dbReference>
<comment type="caution">
    <text evidence="3">The sequence shown here is derived from an EMBL/GenBank/DDBJ whole genome shotgun (WGS) entry which is preliminary data.</text>
</comment>
<keyword evidence="1" id="KW-0472">Membrane</keyword>
<dbReference type="Proteomes" id="UP000231279">
    <property type="component" value="Unassembled WGS sequence"/>
</dbReference>
<dbReference type="InterPro" id="IPR004864">
    <property type="entry name" value="LEA_2"/>
</dbReference>
<keyword evidence="1" id="KW-1133">Transmembrane helix</keyword>
<evidence type="ECO:0000313" key="3">
    <source>
        <dbReference type="EMBL" id="PIN01557.1"/>
    </source>
</evidence>
<dbReference type="InterPro" id="IPR055301">
    <property type="entry name" value="Lea14-like_2"/>
</dbReference>
<evidence type="ECO:0000313" key="4">
    <source>
        <dbReference type="Proteomes" id="UP000231279"/>
    </source>
</evidence>
<keyword evidence="1" id="KW-0812">Transmembrane</keyword>
<feature type="domain" description="Late embryogenesis abundant protein LEA-2 subgroup" evidence="2">
    <location>
        <begin position="71"/>
        <end position="154"/>
    </location>
</feature>
<dbReference type="STRING" id="429701.A0A2G9G8D6"/>
<proteinExistence type="predicted"/>
<evidence type="ECO:0000259" key="2">
    <source>
        <dbReference type="Pfam" id="PF03168"/>
    </source>
</evidence>
<dbReference type="EMBL" id="NKXS01006363">
    <property type="protein sequence ID" value="PIN01557.1"/>
    <property type="molecule type" value="Genomic_DNA"/>
</dbReference>
<keyword evidence="4" id="KW-1185">Reference proteome</keyword>
<sequence>MSKGEGKRSTKKCLAYVAAFVVFQTAIILIFALTVMKVRSPKIRFNAIAVESFSSNSSSTSSINMRLLAQVDIKNTNFGHFKYNNSTLTVLYDGVPLGEVVIPRGRAKARKTRRFNVAVDLSSERLSGNGNNLGNDINSGTLRLRSEGRVSGKVHLIKIIKRNKSGVMNCDWSINLRTRQVENLRCN</sequence>
<dbReference type="SUPFAM" id="SSF117070">
    <property type="entry name" value="LEA14-like"/>
    <property type="match status" value="1"/>
</dbReference>
<protein>
    <recommendedName>
        <fullName evidence="2">Late embryogenesis abundant protein LEA-2 subgroup domain-containing protein</fullName>
    </recommendedName>
</protein>
<dbReference type="AlphaFoldDB" id="A0A2G9G8D6"/>
<dbReference type="PANTHER" id="PTHR31852">
    <property type="entry name" value="LATE EMBRYOGENESIS ABUNDANT (LEA) HYDROXYPROLINE-RICH GLYCOPROTEIN FAMILY"/>
    <property type="match status" value="1"/>
</dbReference>
<dbReference type="OrthoDB" id="1894389at2759"/>
<evidence type="ECO:0000256" key="1">
    <source>
        <dbReference type="SAM" id="Phobius"/>
    </source>
</evidence>
<dbReference type="Gene3D" id="2.60.40.1820">
    <property type="match status" value="1"/>
</dbReference>
<accession>A0A2G9G8D6</accession>
<name>A0A2G9G8D6_9LAMI</name>
<reference evidence="4" key="1">
    <citation type="journal article" date="2018" name="Gigascience">
        <title>Genome assembly of the Pink Ipe (Handroanthus impetiginosus, Bignoniaceae), a highly valued, ecologically keystone Neotropical timber forest tree.</title>
        <authorList>
            <person name="Silva-Junior O.B."/>
            <person name="Grattapaglia D."/>
            <person name="Novaes E."/>
            <person name="Collevatti R.G."/>
        </authorList>
    </citation>
    <scope>NUCLEOTIDE SEQUENCE [LARGE SCALE GENOMIC DNA]</scope>
    <source>
        <strain evidence="4">cv. UFG-1</strain>
    </source>
</reference>
<organism evidence="3 4">
    <name type="scientific">Handroanthus impetiginosus</name>
    <dbReference type="NCBI Taxonomy" id="429701"/>
    <lineage>
        <taxon>Eukaryota</taxon>
        <taxon>Viridiplantae</taxon>
        <taxon>Streptophyta</taxon>
        <taxon>Embryophyta</taxon>
        <taxon>Tracheophyta</taxon>
        <taxon>Spermatophyta</taxon>
        <taxon>Magnoliopsida</taxon>
        <taxon>eudicotyledons</taxon>
        <taxon>Gunneridae</taxon>
        <taxon>Pentapetalae</taxon>
        <taxon>asterids</taxon>
        <taxon>lamiids</taxon>
        <taxon>Lamiales</taxon>
        <taxon>Bignoniaceae</taxon>
        <taxon>Crescentiina</taxon>
        <taxon>Tabebuia alliance</taxon>
        <taxon>Handroanthus</taxon>
    </lineage>
</organism>
<gene>
    <name evidence="3" type="ORF">CDL12_25932</name>
</gene>
<feature type="transmembrane region" description="Helical" evidence="1">
    <location>
        <begin position="14"/>
        <end position="36"/>
    </location>
</feature>